<keyword evidence="4" id="KW-1185">Reference proteome</keyword>
<dbReference type="SUPFAM" id="SSF47648">
    <property type="entry name" value="Nucleoside phosphorylase/phosphoribosyltransferase N-terminal domain"/>
    <property type="match status" value="2"/>
</dbReference>
<protein>
    <submittedName>
        <fullName evidence="3">Anthranilate phosphoribosyltransferase</fullName>
    </submittedName>
</protein>
<dbReference type="KEGG" id="run:DR864_21560"/>
<dbReference type="InterPro" id="IPR005940">
    <property type="entry name" value="Anthranilate_Pribosyl_Tfrase"/>
</dbReference>
<reference evidence="3 4" key="1">
    <citation type="submission" date="2018-07" db="EMBL/GenBank/DDBJ databases">
        <title>Genome sequencing of Runella.</title>
        <authorList>
            <person name="Baek M.-G."/>
            <person name="Yi H."/>
        </authorList>
    </citation>
    <scope>NUCLEOTIDE SEQUENCE [LARGE SCALE GENOMIC DNA]</scope>
    <source>
        <strain evidence="3 4">HYN0085</strain>
    </source>
</reference>
<gene>
    <name evidence="3" type="ORF">DR864_21560</name>
</gene>
<dbReference type="PANTHER" id="PTHR43285:SF2">
    <property type="entry name" value="ANTHRANILATE PHOSPHORIBOSYLTRANSFERASE"/>
    <property type="match status" value="1"/>
</dbReference>
<accession>A0A344TND1</accession>
<dbReference type="AlphaFoldDB" id="A0A344TND1"/>
<dbReference type="SUPFAM" id="SSF52418">
    <property type="entry name" value="Nucleoside phosphorylase/phosphoribosyltransferase catalytic domain"/>
    <property type="match status" value="1"/>
</dbReference>
<proteinExistence type="predicted"/>
<dbReference type="GO" id="GO:0004048">
    <property type="term" value="F:anthranilate phosphoribosyltransferase activity"/>
    <property type="evidence" value="ECO:0007669"/>
    <property type="project" value="InterPro"/>
</dbReference>
<dbReference type="OrthoDB" id="9814181at2"/>
<dbReference type="InterPro" id="IPR036320">
    <property type="entry name" value="Glycosyl_Trfase_fam3_N_dom_sf"/>
</dbReference>
<dbReference type="InterPro" id="IPR035902">
    <property type="entry name" value="Nuc_phospho_transferase"/>
</dbReference>
<organism evidence="3 4">
    <name type="scientific">Runella rosea</name>
    <dbReference type="NCBI Taxonomy" id="2259595"/>
    <lineage>
        <taxon>Bacteria</taxon>
        <taxon>Pseudomonadati</taxon>
        <taxon>Bacteroidota</taxon>
        <taxon>Cytophagia</taxon>
        <taxon>Cytophagales</taxon>
        <taxon>Spirosomataceae</taxon>
        <taxon>Runella</taxon>
    </lineage>
</organism>
<keyword evidence="1 3" id="KW-0328">Glycosyltransferase</keyword>
<evidence type="ECO:0000313" key="4">
    <source>
        <dbReference type="Proteomes" id="UP000251993"/>
    </source>
</evidence>
<sequence>MTDLNFAIKYNLNTALAKGIKQAGIGKHGSKPLSSELVEECLQELHGGQSNDLQKGAFFGALMMKGPTEAELKLEAYIGKHAFANPVFFLNKLCPDLPQHLFPIGVKLLNGKSLQVSEAHQLGDFLMSDELCETFRGMAVSILRVRYETNDEYQGLHNAVMSTYAPGFQRHVKTKFPIVQLAEPFDGVEHSYMITPLLAYFFQERNYNAVTAIGRSSGPKYTFNSHDLYLYLGSWLLADNHELLEMNPTFGWVLDQKALSPPLDKWVERRRTTIKRPFLATLEKVLNPCGARILVTSVFHITYQMKMAELALMAGFDGVMVLKRGLEGSLAPATSKASGLLCAVRNSNGHLFFTRLEHDFPAFEQFRTETDDEIASPTAEINAALIRKYLHNGRTDYADFDNRVNFAKALYMRGLDWIESQIGY</sequence>
<keyword evidence="2 3" id="KW-0808">Transferase</keyword>
<dbReference type="Proteomes" id="UP000251993">
    <property type="component" value="Chromosome"/>
</dbReference>
<dbReference type="EMBL" id="CP030850">
    <property type="protein sequence ID" value="AXE20152.1"/>
    <property type="molecule type" value="Genomic_DNA"/>
</dbReference>
<evidence type="ECO:0000256" key="2">
    <source>
        <dbReference type="ARBA" id="ARBA00022679"/>
    </source>
</evidence>
<dbReference type="Gene3D" id="1.20.970.10">
    <property type="entry name" value="Transferase, Pyrimidine Nucleoside Phosphorylase, Chain C"/>
    <property type="match status" value="1"/>
</dbReference>
<name>A0A344TND1_9BACT</name>
<dbReference type="PANTHER" id="PTHR43285">
    <property type="entry name" value="ANTHRANILATE PHOSPHORIBOSYLTRANSFERASE"/>
    <property type="match status" value="1"/>
</dbReference>
<dbReference type="Gene3D" id="3.40.1030.10">
    <property type="entry name" value="Nucleoside phosphorylase/phosphoribosyltransferase catalytic domain"/>
    <property type="match status" value="1"/>
</dbReference>
<evidence type="ECO:0000256" key="1">
    <source>
        <dbReference type="ARBA" id="ARBA00022676"/>
    </source>
</evidence>
<dbReference type="GO" id="GO:0005829">
    <property type="term" value="C:cytosol"/>
    <property type="evidence" value="ECO:0007669"/>
    <property type="project" value="TreeGrafter"/>
</dbReference>
<evidence type="ECO:0000313" key="3">
    <source>
        <dbReference type="EMBL" id="AXE20152.1"/>
    </source>
</evidence>
<dbReference type="GO" id="GO:0000162">
    <property type="term" value="P:L-tryptophan biosynthetic process"/>
    <property type="evidence" value="ECO:0007669"/>
    <property type="project" value="InterPro"/>
</dbReference>